<dbReference type="AlphaFoldDB" id="A0A644YGV2"/>
<evidence type="ECO:0000259" key="2">
    <source>
        <dbReference type="Pfam" id="PF09835"/>
    </source>
</evidence>
<comment type="caution">
    <text evidence="3">The sequence shown here is derived from an EMBL/GenBank/DDBJ whole genome shotgun (WGS) entry which is preliminary data.</text>
</comment>
<feature type="transmembrane region" description="Helical" evidence="1">
    <location>
        <begin position="64"/>
        <end position="82"/>
    </location>
</feature>
<dbReference type="PANTHER" id="PTHR40547">
    <property type="entry name" value="SLL0298 PROTEIN"/>
    <property type="match status" value="1"/>
</dbReference>
<feature type="domain" description="DUF2062" evidence="2">
    <location>
        <begin position="12"/>
        <end position="159"/>
    </location>
</feature>
<name>A0A644YGV2_9ZZZZ</name>
<gene>
    <name evidence="3" type="ORF">SDC9_74357</name>
</gene>
<dbReference type="InterPro" id="IPR018639">
    <property type="entry name" value="DUF2062"/>
</dbReference>
<sequence length="171" mass="19281">MKTKYHSLGSLWRYFLHRMVSEKGDVDYIARGWALGMFIGCLIPMGLQLVIAVPLSFPLKGSKIGAVFGTFLTNPLTVWFIYPAQCWLGERLLGQGHNLDTIRTLLKDVVQEQSFAALGALSGQLLLAFFIGGLLLALVLTPLTYCLVRASVLRYRTVREKLRQHRLMRRA</sequence>
<dbReference type="PANTHER" id="PTHR40547:SF1">
    <property type="entry name" value="SLL0298 PROTEIN"/>
    <property type="match status" value="1"/>
</dbReference>
<organism evidence="3">
    <name type="scientific">bioreactor metagenome</name>
    <dbReference type="NCBI Taxonomy" id="1076179"/>
    <lineage>
        <taxon>unclassified sequences</taxon>
        <taxon>metagenomes</taxon>
        <taxon>ecological metagenomes</taxon>
    </lineage>
</organism>
<keyword evidence="1" id="KW-1133">Transmembrane helix</keyword>
<keyword evidence="1" id="KW-0812">Transmembrane</keyword>
<proteinExistence type="predicted"/>
<dbReference type="EMBL" id="VSSQ01005099">
    <property type="protein sequence ID" value="MPM27842.1"/>
    <property type="molecule type" value="Genomic_DNA"/>
</dbReference>
<evidence type="ECO:0000256" key="1">
    <source>
        <dbReference type="SAM" id="Phobius"/>
    </source>
</evidence>
<feature type="transmembrane region" description="Helical" evidence="1">
    <location>
        <begin position="125"/>
        <end position="148"/>
    </location>
</feature>
<keyword evidence="1" id="KW-0472">Membrane</keyword>
<feature type="transmembrane region" description="Helical" evidence="1">
    <location>
        <begin position="33"/>
        <end position="57"/>
    </location>
</feature>
<evidence type="ECO:0000313" key="3">
    <source>
        <dbReference type="EMBL" id="MPM27842.1"/>
    </source>
</evidence>
<reference evidence="3" key="1">
    <citation type="submission" date="2019-08" db="EMBL/GenBank/DDBJ databases">
        <authorList>
            <person name="Kucharzyk K."/>
            <person name="Murdoch R.W."/>
            <person name="Higgins S."/>
            <person name="Loffler F."/>
        </authorList>
    </citation>
    <scope>NUCLEOTIDE SEQUENCE</scope>
</reference>
<accession>A0A644YGV2</accession>
<protein>
    <recommendedName>
        <fullName evidence="2">DUF2062 domain-containing protein</fullName>
    </recommendedName>
</protein>
<dbReference type="Pfam" id="PF09835">
    <property type="entry name" value="DUF2062"/>
    <property type="match status" value="1"/>
</dbReference>